<protein>
    <submittedName>
        <fullName evidence="3">Glucose dehydrogenase</fullName>
    </submittedName>
</protein>
<dbReference type="PANTHER" id="PTHR11552">
    <property type="entry name" value="GLUCOSE-METHANOL-CHOLINE GMC OXIDOREDUCTASE"/>
    <property type="match status" value="1"/>
</dbReference>
<evidence type="ECO:0000259" key="2">
    <source>
        <dbReference type="Pfam" id="PF05199"/>
    </source>
</evidence>
<reference evidence="3 4" key="1">
    <citation type="journal article" date="2019" name="Commun. Biol.">
        <title>The bagworm genome reveals a unique fibroin gene that provides high tensile strength.</title>
        <authorList>
            <person name="Kono N."/>
            <person name="Nakamura H."/>
            <person name="Ohtoshi R."/>
            <person name="Tomita M."/>
            <person name="Numata K."/>
            <person name="Arakawa K."/>
        </authorList>
    </citation>
    <scope>NUCLEOTIDE SEQUENCE [LARGE SCALE GENOMIC DNA]</scope>
</reference>
<gene>
    <name evidence="3" type="primary">Gld</name>
    <name evidence="3" type="ORF">EVAR_31375_1</name>
</gene>
<dbReference type="InterPro" id="IPR007867">
    <property type="entry name" value="GMC_OxRtase_C"/>
</dbReference>
<dbReference type="OrthoDB" id="269227at2759"/>
<accession>A0A4C1XCE8</accession>
<dbReference type="Gene3D" id="3.30.560.10">
    <property type="entry name" value="Glucose Oxidase, domain 3"/>
    <property type="match status" value="1"/>
</dbReference>
<dbReference type="Pfam" id="PF05199">
    <property type="entry name" value="GMC_oxred_C"/>
    <property type="match status" value="1"/>
</dbReference>
<keyword evidence="4" id="KW-1185">Reference proteome</keyword>
<dbReference type="Proteomes" id="UP000299102">
    <property type="component" value="Unassembled WGS sequence"/>
</dbReference>
<dbReference type="SUPFAM" id="SSF54373">
    <property type="entry name" value="FAD-linked reductases, C-terminal domain"/>
    <property type="match status" value="1"/>
</dbReference>
<dbReference type="InterPro" id="IPR036188">
    <property type="entry name" value="FAD/NAD-bd_sf"/>
</dbReference>
<evidence type="ECO:0000313" key="3">
    <source>
        <dbReference type="EMBL" id="GBP60114.1"/>
    </source>
</evidence>
<evidence type="ECO:0000313" key="4">
    <source>
        <dbReference type="Proteomes" id="UP000299102"/>
    </source>
</evidence>
<name>A0A4C1XCE8_EUMVA</name>
<proteinExistence type="inferred from homology"/>
<dbReference type="GO" id="GO:0050660">
    <property type="term" value="F:flavin adenine dinucleotide binding"/>
    <property type="evidence" value="ECO:0007669"/>
    <property type="project" value="InterPro"/>
</dbReference>
<dbReference type="PANTHER" id="PTHR11552:SF217">
    <property type="entry name" value="GLUCOSE DEHYDROGENASE [FAD, QUINONE]"/>
    <property type="match status" value="1"/>
</dbReference>
<dbReference type="AlphaFoldDB" id="A0A4C1XCE8"/>
<dbReference type="GO" id="GO:0016614">
    <property type="term" value="F:oxidoreductase activity, acting on CH-OH group of donors"/>
    <property type="evidence" value="ECO:0007669"/>
    <property type="project" value="InterPro"/>
</dbReference>
<organism evidence="3 4">
    <name type="scientific">Eumeta variegata</name>
    <name type="common">Bagworm moth</name>
    <name type="synonym">Eumeta japonica</name>
    <dbReference type="NCBI Taxonomy" id="151549"/>
    <lineage>
        <taxon>Eukaryota</taxon>
        <taxon>Metazoa</taxon>
        <taxon>Ecdysozoa</taxon>
        <taxon>Arthropoda</taxon>
        <taxon>Hexapoda</taxon>
        <taxon>Insecta</taxon>
        <taxon>Pterygota</taxon>
        <taxon>Neoptera</taxon>
        <taxon>Endopterygota</taxon>
        <taxon>Lepidoptera</taxon>
        <taxon>Glossata</taxon>
        <taxon>Ditrysia</taxon>
        <taxon>Tineoidea</taxon>
        <taxon>Psychidae</taxon>
        <taxon>Oiketicinae</taxon>
        <taxon>Eumeta</taxon>
    </lineage>
</organism>
<comment type="similarity">
    <text evidence="1">Belongs to the GMC oxidoreductase family.</text>
</comment>
<dbReference type="Gene3D" id="3.50.50.60">
    <property type="entry name" value="FAD/NAD(P)-binding domain"/>
    <property type="match status" value="1"/>
</dbReference>
<dbReference type="EMBL" id="BGZK01000779">
    <property type="protein sequence ID" value="GBP60114.1"/>
    <property type="molecule type" value="Genomic_DNA"/>
</dbReference>
<comment type="caution">
    <text evidence="3">The sequence shown here is derived from an EMBL/GenBank/DDBJ whole genome shotgun (WGS) entry which is preliminary data.</text>
</comment>
<feature type="domain" description="Glucose-methanol-choline oxidoreductase C-terminal" evidence="2">
    <location>
        <begin position="85"/>
        <end position="238"/>
    </location>
</feature>
<dbReference type="InterPro" id="IPR012132">
    <property type="entry name" value="GMC_OxRdtase"/>
</dbReference>
<evidence type="ECO:0000256" key="1">
    <source>
        <dbReference type="ARBA" id="ARBA00010790"/>
    </source>
</evidence>
<dbReference type="SUPFAM" id="SSF51905">
    <property type="entry name" value="FAD/NAD(P)-binding domain"/>
    <property type="match status" value="1"/>
</dbReference>
<dbReference type="STRING" id="151549.A0A4C1XCE8"/>
<sequence>MYEVGRRGIDTLEITGAKLLIFMFQVSGLTYSSLGDREGRQPDLQFFFNGLYAECSRTGAIGEPMKRCQPNEPRNISISGIALLPRSVGYLTLNSSDPLEPPLFYPNYFDHPDDMQMLKDSAQHIRKIVETDLPIGAPNSNVEEHPPKVLKSKWGIRSDPAYTSRCLRAGPEWSDEYVACMARQYTDPQNHQCGTAALGLVVDPRLRVYNVKGVRVMDASVVPIPPTGNPQAAIMMVAEKSVALLKEDWASLSQT</sequence>